<name>D4ZJH0_SHEVD</name>
<keyword evidence="2" id="KW-1185">Reference proteome</keyword>
<evidence type="ECO:0000313" key="1">
    <source>
        <dbReference type="EMBL" id="BAJ01819.1"/>
    </source>
</evidence>
<accession>D4ZJH0</accession>
<dbReference type="STRING" id="637905.SVI_1848"/>
<evidence type="ECO:0000313" key="2">
    <source>
        <dbReference type="Proteomes" id="UP000002350"/>
    </source>
</evidence>
<sequence>MSAVFALRLDNSVWDYLVKPAKDKYKRHCLAYL</sequence>
<dbReference type="EMBL" id="AP011177">
    <property type="protein sequence ID" value="BAJ01819.1"/>
    <property type="molecule type" value="Genomic_DNA"/>
</dbReference>
<gene>
    <name evidence="1" type="ordered locus">SVI_1848</name>
</gene>
<dbReference type="HOGENOM" id="CLU_3383768_0_0_6"/>
<reference evidence="2" key="1">
    <citation type="journal article" date="2010" name="Mol. Biosyst.">
        <title>Complete genome sequence and comparative analysis of Shewanella violacea, a psychrophilic and piezophilic bacterium from deep sea floor sediments.</title>
        <authorList>
            <person name="Aono E."/>
            <person name="Baba T."/>
            <person name="Ara T."/>
            <person name="Nishi T."/>
            <person name="Nakamichi T."/>
            <person name="Inamoto E."/>
            <person name="Toyonaga H."/>
            <person name="Hasegawa M."/>
            <person name="Takai Y."/>
            <person name="Okumura Y."/>
            <person name="Baba M."/>
            <person name="Tomita M."/>
            <person name="Kato C."/>
            <person name="Oshima T."/>
            <person name="Nakasone K."/>
            <person name="Mori H."/>
        </authorList>
    </citation>
    <scope>NUCLEOTIDE SEQUENCE [LARGE SCALE GENOMIC DNA]</scope>
    <source>
        <strain evidence="2">JCM 10179 / CIP 106290 / LMG 19151 / DSS12</strain>
    </source>
</reference>
<dbReference type="AlphaFoldDB" id="D4ZJH0"/>
<dbReference type="KEGG" id="svo:SVI_1848"/>
<protein>
    <submittedName>
        <fullName evidence="1">Uncharacterized protein</fullName>
    </submittedName>
</protein>
<proteinExistence type="predicted"/>
<dbReference type="Proteomes" id="UP000002350">
    <property type="component" value="Chromosome"/>
</dbReference>
<organism evidence="1 2">
    <name type="scientific">Shewanella violacea (strain JCM 10179 / CIP 106290 / LMG 19151 / DSS12)</name>
    <dbReference type="NCBI Taxonomy" id="637905"/>
    <lineage>
        <taxon>Bacteria</taxon>
        <taxon>Pseudomonadati</taxon>
        <taxon>Pseudomonadota</taxon>
        <taxon>Gammaproteobacteria</taxon>
        <taxon>Alteromonadales</taxon>
        <taxon>Shewanellaceae</taxon>
        <taxon>Shewanella</taxon>
    </lineage>
</organism>